<sequence length="305" mass="33891">MATPDLNLKNKLINDPFKNIGDPFTTNNMKQYQKLFIFLGTIVFLLVGLSTLPNLFSFREVTCSEYSKCPDDGPNKFSICVKITDFAGKQSILPIDSPSDTLGTVQKCYTDGTSVTLSEPLDITLPLLVWYVGFLLLMIVIDQFFTPDDISPARTEKIIDILKIIILVVFVAYLILISGAKIYYEGAAPAREVTCVKYVSDGIYEPVDKVGWIDRSGKEKVSLLGKFPLQPNKLPATCFDLTDKVIFYDPNGIYIILTLIGIAIGVTCLWWIDSLKHPNDTRSNEVATTQNPTSSEATRLIPAQV</sequence>
<feature type="transmembrane region" description="Helical" evidence="1">
    <location>
        <begin position="161"/>
        <end position="184"/>
    </location>
</feature>
<protein>
    <submittedName>
        <fullName evidence="2">Uncharacterized protein</fullName>
    </submittedName>
</protein>
<feature type="transmembrane region" description="Helical" evidence="1">
    <location>
        <begin position="252"/>
        <end position="272"/>
    </location>
</feature>
<accession>A0A3G5AC21</accession>
<reference evidence="2" key="1">
    <citation type="submission" date="2018-10" db="EMBL/GenBank/DDBJ databases">
        <title>Hidden diversity of soil giant viruses.</title>
        <authorList>
            <person name="Schulz F."/>
            <person name="Alteio L."/>
            <person name="Goudeau D."/>
            <person name="Ryan E.M."/>
            <person name="Malmstrom R.R."/>
            <person name="Blanchard J."/>
            <person name="Woyke T."/>
        </authorList>
    </citation>
    <scope>NUCLEOTIDE SEQUENCE</scope>
    <source>
        <strain evidence="2">HYV1</strain>
    </source>
</reference>
<name>A0A3G5AC21_9VIRU</name>
<gene>
    <name evidence="2" type="ORF">Hyperionvirus40_2</name>
</gene>
<evidence type="ECO:0000256" key="1">
    <source>
        <dbReference type="SAM" id="Phobius"/>
    </source>
</evidence>
<keyword evidence="1" id="KW-0812">Transmembrane</keyword>
<organism evidence="2">
    <name type="scientific">Hyperionvirus sp</name>
    <dbReference type="NCBI Taxonomy" id="2487770"/>
    <lineage>
        <taxon>Viruses</taxon>
        <taxon>Varidnaviria</taxon>
        <taxon>Bamfordvirae</taxon>
        <taxon>Nucleocytoviricota</taxon>
        <taxon>Megaviricetes</taxon>
        <taxon>Imitervirales</taxon>
        <taxon>Mimiviridae</taxon>
        <taxon>Klosneuvirinae</taxon>
    </lineage>
</organism>
<feature type="transmembrane region" description="Helical" evidence="1">
    <location>
        <begin position="123"/>
        <end position="141"/>
    </location>
</feature>
<keyword evidence="1" id="KW-1133">Transmembrane helix</keyword>
<evidence type="ECO:0000313" key="2">
    <source>
        <dbReference type="EMBL" id="AYV84798.1"/>
    </source>
</evidence>
<feature type="transmembrane region" description="Helical" evidence="1">
    <location>
        <begin position="35"/>
        <end position="56"/>
    </location>
</feature>
<keyword evidence="1" id="KW-0472">Membrane</keyword>
<dbReference type="EMBL" id="MK072422">
    <property type="protein sequence ID" value="AYV84798.1"/>
    <property type="molecule type" value="Genomic_DNA"/>
</dbReference>
<proteinExistence type="predicted"/>